<name>A0AAV7ID49_COTGL</name>
<sequence length="145" mass="16088">MNISENARCVSIGLVLALSNCSESGGDPDGMLDIHHPGSGIETHHQQFHNSYGLLLRLERKKPRDKNEHERERAQACFHPSSLPLLSVLSLILVEATIPSPWALILLPDTQQWISGCIQEQEIEGVDRGLLLGRYILYTNEGAPN</sequence>
<reference evidence="1 2" key="1">
    <citation type="journal article" date="2021" name="J. Hered.">
        <title>A chromosome-level genome assembly of the parasitoid wasp, Cotesia glomerata (Hymenoptera: Braconidae).</title>
        <authorList>
            <person name="Pinto B.J."/>
            <person name="Weis J.J."/>
            <person name="Gamble T."/>
            <person name="Ode P.J."/>
            <person name="Paul R."/>
            <person name="Zaspel J.M."/>
        </authorList>
    </citation>
    <scope>NUCLEOTIDE SEQUENCE [LARGE SCALE GENOMIC DNA]</scope>
    <source>
        <strain evidence="1">CgM1</strain>
    </source>
</reference>
<gene>
    <name evidence="1" type="ORF">KQX54_006298</name>
</gene>
<protein>
    <submittedName>
        <fullName evidence="1">Uncharacterized protein</fullName>
    </submittedName>
</protein>
<proteinExistence type="predicted"/>
<keyword evidence="2" id="KW-1185">Reference proteome</keyword>
<dbReference type="EMBL" id="JAHXZJ010001864">
    <property type="protein sequence ID" value="KAH0549126.1"/>
    <property type="molecule type" value="Genomic_DNA"/>
</dbReference>
<comment type="caution">
    <text evidence="1">The sequence shown here is derived from an EMBL/GenBank/DDBJ whole genome shotgun (WGS) entry which is preliminary data.</text>
</comment>
<evidence type="ECO:0000313" key="2">
    <source>
        <dbReference type="Proteomes" id="UP000826195"/>
    </source>
</evidence>
<dbReference type="Proteomes" id="UP000826195">
    <property type="component" value="Unassembled WGS sequence"/>
</dbReference>
<dbReference type="AlphaFoldDB" id="A0AAV7ID49"/>
<evidence type="ECO:0000313" key="1">
    <source>
        <dbReference type="EMBL" id="KAH0549126.1"/>
    </source>
</evidence>
<accession>A0AAV7ID49</accession>
<organism evidence="1 2">
    <name type="scientific">Cotesia glomerata</name>
    <name type="common">Lepidopteran parasitic wasp</name>
    <name type="synonym">Apanteles glomeratus</name>
    <dbReference type="NCBI Taxonomy" id="32391"/>
    <lineage>
        <taxon>Eukaryota</taxon>
        <taxon>Metazoa</taxon>
        <taxon>Ecdysozoa</taxon>
        <taxon>Arthropoda</taxon>
        <taxon>Hexapoda</taxon>
        <taxon>Insecta</taxon>
        <taxon>Pterygota</taxon>
        <taxon>Neoptera</taxon>
        <taxon>Endopterygota</taxon>
        <taxon>Hymenoptera</taxon>
        <taxon>Apocrita</taxon>
        <taxon>Ichneumonoidea</taxon>
        <taxon>Braconidae</taxon>
        <taxon>Microgastrinae</taxon>
        <taxon>Cotesia</taxon>
    </lineage>
</organism>